<dbReference type="eggNOG" id="COG0457">
    <property type="taxonomic scope" value="Bacteria"/>
</dbReference>
<dbReference type="GO" id="GO:0006355">
    <property type="term" value="P:regulation of DNA-templated transcription"/>
    <property type="evidence" value="ECO:0007669"/>
    <property type="project" value="InterPro"/>
</dbReference>
<evidence type="ECO:0000313" key="4">
    <source>
        <dbReference type="EMBL" id="EDP96935.1"/>
    </source>
</evidence>
<dbReference type="InterPro" id="IPR019734">
    <property type="entry name" value="TPR_rpt"/>
</dbReference>
<dbReference type="Proteomes" id="UP000002945">
    <property type="component" value="Unassembled WGS sequence"/>
</dbReference>
<dbReference type="InterPro" id="IPR031101">
    <property type="entry name" value="Ctr9"/>
</dbReference>
<keyword evidence="2" id="KW-0802">TPR repeat</keyword>
<dbReference type="RefSeq" id="WP_007095988.1">
    <property type="nucleotide sequence ID" value="NZ_CP142125.1"/>
</dbReference>
<dbReference type="Pfam" id="PF13432">
    <property type="entry name" value="TPR_16"/>
    <property type="match status" value="1"/>
</dbReference>
<dbReference type="Pfam" id="PF14559">
    <property type="entry name" value="TPR_19"/>
    <property type="match status" value="2"/>
</dbReference>
<reference evidence="4 5" key="1">
    <citation type="journal article" date="2011" name="J. Bacteriol.">
        <title>Genome sequence of the algicidal bacterium Kordia algicida OT-1.</title>
        <authorList>
            <person name="Lee H.S."/>
            <person name="Kang S.G."/>
            <person name="Kwon K.K."/>
            <person name="Lee J.H."/>
            <person name="Kim S.J."/>
        </authorList>
    </citation>
    <scope>NUCLEOTIDE SEQUENCE [LARGE SCALE GENOMIC DNA]</scope>
    <source>
        <strain evidence="4 5">OT-1</strain>
    </source>
</reference>
<gene>
    <name evidence="4" type="ORF">KAOT1_17268</name>
</gene>
<evidence type="ECO:0000256" key="1">
    <source>
        <dbReference type="ARBA" id="ARBA00022737"/>
    </source>
</evidence>
<dbReference type="STRING" id="391587.KAOT1_17268"/>
<accession>A9DSH4</accession>
<dbReference type="SMART" id="SM00028">
    <property type="entry name" value="TPR"/>
    <property type="match status" value="7"/>
</dbReference>
<organism evidence="4 5">
    <name type="scientific">Kordia algicida OT-1</name>
    <dbReference type="NCBI Taxonomy" id="391587"/>
    <lineage>
        <taxon>Bacteria</taxon>
        <taxon>Pseudomonadati</taxon>
        <taxon>Bacteroidota</taxon>
        <taxon>Flavobacteriia</taxon>
        <taxon>Flavobacteriales</taxon>
        <taxon>Flavobacteriaceae</taxon>
        <taxon>Kordia</taxon>
    </lineage>
</organism>
<dbReference type="SUPFAM" id="SSF48452">
    <property type="entry name" value="TPR-like"/>
    <property type="match status" value="2"/>
</dbReference>
<dbReference type="OrthoDB" id="919555at2"/>
<evidence type="ECO:0000313" key="5">
    <source>
        <dbReference type="Proteomes" id="UP000002945"/>
    </source>
</evidence>
<dbReference type="InterPro" id="IPR011990">
    <property type="entry name" value="TPR-like_helical_dom_sf"/>
</dbReference>
<proteinExistence type="predicted"/>
<dbReference type="GO" id="GO:0006368">
    <property type="term" value="P:transcription elongation by RNA polymerase II"/>
    <property type="evidence" value="ECO:0007669"/>
    <property type="project" value="TreeGrafter"/>
</dbReference>
<dbReference type="PANTHER" id="PTHR14027:SF2">
    <property type="entry name" value="RNA POLYMERASE-ASSOCIATED PROTEIN CTR9 HOMOLOG"/>
    <property type="match status" value="1"/>
</dbReference>
<keyword evidence="3" id="KW-0732">Signal</keyword>
<dbReference type="PANTHER" id="PTHR14027">
    <property type="entry name" value="RNA POLYMERASE-ASSOCIATED PROTEIN CTR9"/>
    <property type="match status" value="1"/>
</dbReference>
<keyword evidence="1" id="KW-0677">Repeat</keyword>
<protein>
    <submittedName>
        <fullName evidence="4">Tetratricopeptide repeat protein</fullName>
    </submittedName>
</protein>
<name>A9DSH4_9FLAO</name>
<evidence type="ECO:0000256" key="3">
    <source>
        <dbReference type="SAM" id="SignalP"/>
    </source>
</evidence>
<dbReference type="HOGENOM" id="CLU_408110_0_0_10"/>
<feature type="signal peptide" evidence="3">
    <location>
        <begin position="1"/>
        <end position="20"/>
    </location>
</feature>
<evidence type="ECO:0000256" key="2">
    <source>
        <dbReference type="ARBA" id="ARBA00022803"/>
    </source>
</evidence>
<sequence>MNTKYILLFSFLFISTFGFAQNMKEGFSYLENGKYQQAETFFKTVLQEYPTNKTARLCYGRAVGLNGNAAEAKKIFNNLLKDFPNDFEVKLNYGESLLWNQEFDLAKAYYQKLVVEDAKSFPALLGFANTLSNLKEYDSALLYVNKALEVLPGNLNAMTSKKYIYLGNAYQKQQAQQYLEAEKILKECVSLFANDTNALLNLANLYLIMDELDKAKITYDTLLESSKNVSDKITVLNGWALIEHLKGKEKLALKTSQLAYDSLAENVEATVIQQTRERYIQALIWNKKYAKAAKLIDEIIKEQPNENWVLALRATLNVYKSNFKQSLADYDQILVNDSTSFDGNLGKANVLKALGRYDDAIAAAEKTLTFYNNQKDATNFIKELKMKFTPFYDGKVSYTFDNGDNEAFSVQNTIEFPFSTRLKLLGNYTYRTTNNTVTNNKATSHAASAGLSYQVFPNMTFKGTLGITSANAETNDFTQLLADFSLNIKPFKLQTLDIGYKREIQSFNADLLDREIVQNNLYANYNVSTNFNLGWFTQYYYTMQNDNNSRHLVFTSLYYNILSKPSLKVGLNYQYITFEKQVPSIYFSPKKFNAGEIFLNLIKDENITKADEWFYELTAATGLQYIEDQERQSTYRFQGKLGYKFSDRCMANVFGTRSNIASATAAGFTFTEVGIRVKWVFGEAKTQLNQVLQF</sequence>
<comment type="caution">
    <text evidence="4">The sequence shown here is derived from an EMBL/GenBank/DDBJ whole genome shotgun (WGS) entry which is preliminary data.</text>
</comment>
<dbReference type="GO" id="GO:0000993">
    <property type="term" value="F:RNA polymerase II complex binding"/>
    <property type="evidence" value="ECO:0007669"/>
    <property type="project" value="TreeGrafter"/>
</dbReference>
<dbReference type="AlphaFoldDB" id="A9DSH4"/>
<dbReference type="Gene3D" id="1.25.40.10">
    <property type="entry name" value="Tetratricopeptide repeat domain"/>
    <property type="match status" value="2"/>
</dbReference>
<keyword evidence="5" id="KW-1185">Reference proteome</keyword>
<feature type="chain" id="PRO_5002734230" evidence="3">
    <location>
        <begin position="21"/>
        <end position="694"/>
    </location>
</feature>
<dbReference type="EMBL" id="ABIB01000003">
    <property type="protein sequence ID" value="EDP96935.1"/>
    <property type="molecule type" value="Genomic_DNA"/>
</dbReference>